<sequence length="217" mass="24633">MHSHLERGHFSDSAAAPMPRWTRHGPFPASNRRLRPVHLVRQTLGLLGHPHRSSAHQSPRHGRHWPHHGTVPSGRTHLRHRNGGFAGQNLGSERAKQRGEFPRPHRSHHGHFLLRERLLPGHGRRRRLHQAVGFAQAEELQNHHPGRGLRGEGFVLRSERNLPRDRGNRYQSLPVQAVAGAEGVQRPHGAGHRRPVRQARPVSRLDEHGPYAEAVRN</sequence>
<accession>A0A8D8F849</accession>
<feature type="region of interest" description="Disordered" evidence="1">
    <location>
        <begin position="180"/>
        <end position="217"/>
    </location>
</feature>
<dbReference type="AlphaFoldDB" id="A0A8D8F849"/>
<feature type="region of interest" description="Disordered" evidence="1">
    <location>
        <begin position="1"/>
        <end position="34"/>
    </location>
</feature>
<dbReference type="EMBL" id="HBUE01046541">
    <property type="protein sequence ID" value="CAG6462867.1"/>
    <property type="molecule type" value="Transcribed_RNA"/>
</dbReference>
<feature type="compositionally biased region" description="Basic and acidic residues" evidence="1">
    <location>
        <begin position="203"/>
        <end position="217"/>
    </location>
</feature>
<feature type="compositionally biased region" description="Basic and acidic residues" evidence="1">
    <location>
        <begin position="1"/>
        <end position="10"/>
    </location>
</feature>
<dbReference type="EMBL" id="HBUE01046542">
    <property type="protein sequence ID" value="CAG6462869.1"/>
    <property type="molecule type" value="Transcribed_RNA"/>
</dbReference>
<feature type="compositionally biased region" description="Basic residues" evidence="1">
    <location>
        <begin position="49"/>
        <end position="67"/>
    </location>
</feature>
<reference evidence="2" key="1">
    <citation type="submission" date="2021-05" db="EMBL/GenBank/DDBJ databases">
        <authorList>
            <person name="Alioto T."/>
            <person name="Alioto T."/>
            <person name="Gomez Garrido J."/>
        </authorList>
    </citation>
    <scope>NUCLEOTIDE SEQUENCE</scope>
</reference>
<feature type="region of interest" description="Disordered" evidence="1">
    <location>
        <begin position="48"/>
        <end position="78"/>
    </location>
</feature>
<proteinExistence type="predicted"/>
<evidence type="ECO:0000256" key="1">
    <source>
        <dbReference type="SAM" id="MobiDB-lite"/>
    </source>
</evidence>
<organism evidence="2">
    <name type="scientific">Culex pipiens</name>
    <name type="common">House mosquito</name>
    <dbReference type="NCBI Taxonomy" id="7175"/>
    <lineage>
        <taxon>Eukaryota</taxon>
        <taxon>Metazoa</taxon>
        <taxon>Ecdysozoa</taxon>
        <taxon>Arthropoda</taxon>
        <taxon>Hexapoda</taxon>
        <taxon>Insecta</taxon>
        <taxon>Pterygota</taxon>
        <taxon>Neoptera</taxon>
        <taxon>Endopterygota</taxon>
        <taxon>Diptera</taxon>
        <taxon>Nematocera</taxon>
        <taxon>Culicoidea</taxon>
        <taxon>Culicidae</taxon>
        <taxon>Culicinae</taxon>
        <taxon>Culicini</taxon>
        <taxon>Culex</taxon>
        <taxon>Culex</taxon>
    </lineage>
</organism>
<evidence type="ECO:0000313" key="2">
    <source>
        <dbReference type="EMBL" id="CAG6462867.1"/>
    </source>
</evidence>
<protein>
    <submittedName>
        <fullName evidence="2">(northern house mosquito) hypothetical protein</fullName>
    </submittedName>
</protein>
<name>A0A8D8F849_CULPI</name>